<sequence length="458" mass="52136">MTRGLLLQLPAELLSEIVSHLDKVPRKARCFEDVQETVLDAIQYRRDLRNLLLTCSTLYRITAPIYYGKVFIDFDQFEHNGPRSMSRKMRLWSQDPVASLIKKHARELSVDMQDHILQRFHLLYDFVSSLPKLQALFVRGQFQGVHAHLEWEQILSCQTIRRLHITSFDTEVVYHRTTVDFMNRLSGCLKNHPVLDELRFTWEPVPDIYTHILHYNISGHGSPKLGGNDIPFRTRSLIIEGWSLGSDYLKVSPTDLKRLKIVAALTSTTDDGFWQALGTNNTHLTALDCNKPSKAMIKYLASYRGLEELRLSGVRSTDSNSFNPIDALSIHQGSLKILDMAKCEDIGDQWTVGIDSGRHLLSAILDCRYLETMSIPTWASPKELIELVDTCVKLPKLQKLALTSNVDRGGISPQAFQRVIRNTGLRELTLSGIEMDYSLGCADGWPVVYEISVIRDRP</sequence>
<organism evidence="1 2">
    <name type="scientific">Pyronema omphalodes (strain CBS 100304)</name>
    <name type="common">Pyronema confluens</name>
    <dbReference type="NCBI Taxonomy" id="1076935"/>
    <lineage>
        <taxon>Eukaryota</taxon>
        <taxon>Fungi</taxon>
        <taxon>Dikarya</taxon>
        <taxon>Ascomycota</taxon>
        <taxon>Pezizomycotina</taxon>
        <taxon>Pezizomycetes</taxon>
        <taxon>Pezizales</taxon>
        <taxon>Pyronemataceae</taxon>
        <taxon>Pyronema</taxon>
    </lineage>
</organism>
<keyword evidence="2" id="KW-1185">Reference proteome</keyword>
<dbReference type="InterPro" id="IPR032675">
    <property type="entry name" value="LRR_dom_sf"/>
</dbReference>
<reference evidence="1 2" key="1">
    <citation type="journal article" date="2013" name="PLoS Genet.">
        <title>The genome and development-dependent transcriptomes of Pyronema confluens: a window into fungal evolution.</title>
        <authorList>
            <person name="Traeger S."/>
            <person name="Altegoer F."/>
            <person name="Freitag M."/>
            <person name="Gabaldon T."/>
            <person name="Kempken F."/>
            <person name="Kumar A."/>
            <person name="Marcet-Houben M."/>
            <person name="Poggeler S."/>
            <person name="Stajich J.E."/>
            <person name="Nowrousian M."/>
        </authorList>
    </citation>
    <scope>NUCLEOTIDE SEQUENCE [LARGE SCALE GENOMIC DNA]</scope>
    <source>
        <strain evidence="2">CBS 100304</strain>
        <tissue evidence="1">Vegetative mycelium</tissue>
    </source>
</reference>
<gene>
    <name evidence="1" type="ORF">PCON_02604</name>
</gene>
<dbReference type="SUPFAM" id="SSF52047">
    <property type="entry name" value="RNI-like"/>
    <property type="match status" value="1"/>
</dbReference>
<name>U4KTX0_PYROM</name>
<evidence type="ECO:0000313" key="2">
    <source>
        <dbReference type="Proteomes" id="UP000018144"/>
    </source>
</evidence>
<dbReference type="OrthoDB" id="2986625at2759"/>
<protein>
    <submittedName>
        <fullName evidence="1">Uncharacterized protein</fullName>
    </submittedName>
</protein>
<dbReference type="EMBL" id="HF935207">
    <property type="protein sequence ID" value="CCX04528.1"/>
    <property type="molecule type" value="Genomic_DNA"/>
</dbReference>
<dbReference type="AlphaFoldDB" id="U4KTX0"/>
<evidence type="ECO:0000313" key="1">
    <source>
        <dbReference type="EMBL" id="CCX04528.1"/>
    </source>
</evidence>
<proteinExistence type="predicted"/>
<dbReference type="Gene3D" id="3.80.10.10">
    <property type="entry name" value="Ribonuclease Inhibitor"/>
    <property type="match status" value="1"/>
</dbReference>
<dbReference type="Proteomes" id="UP000018144">
    <property type="component" value="Unassembled WGS sequence"/>
</dbReference>
<accession>U4KTX0</accession>